<name>A0A0D8IXK6_9FIRM</name>
<dbReference type="AlphaFoldDB" id="A0A0D8IXK6"/>
<protein>
    <submittedName>
        <fullName evidence="1">Uncharacterized protein</fullName>
    </submittedName>
</protein>
<comment type="caution">
    <text evidence="1">The sequence shown here is derived from an EMBL/GenBank/DDBJ whole genome shotgun (WGS) entry which is preliminary data.</text>
</comment>
<proteinExistence type="predicted"/>
<keyword evidence="2" id="KW-1185">Reference proteome</keyword>
<dbReference type="GeneID" id="42857563"/>
<sequence length="65" mass="7488">MNKDDMVVEKIKLLEEQVASLAHRVKILESHDRVLCGNGKTEYVYTIVENYALEQAKKERADARP</sequence>
<accession>A0A0D8IXK6</accession>
<gene>
    <name evidence="1" type="ORF">TQ39_13410</name>
</gene>
<evidence type="ECO:0000313" key="2">
    <source>
        <dbReference type="Proteomes" id="UP000032483"/>
    </source>
</evidence>
<evidence type="ECO:0000313" key="1">
    <source>
        <dbReference type="EMBL" id="KJF39204.1"/>
    </source>
</evidence>
<dbReference type="RefSeq" id="WP_050005890.1">
    <property type="nucleotide sequence ID" value="NZ_JAETPD010000014.1"/>
</dbReference>
<dbReference type="Proteomes" id="UP000032483">
    <property type="component" value="Unassembled WGS sequence"/>
</dbReference>
<organism evidence="1 2">
    <name type="scientific">Ruthenibacterium lactatiformans</name>
    <dbReference type="NCBI Taxonomy" id="1550024"/>
    <lineage>
        <taxon>Bacteria</taxon>
        <taxon>Bacillati</taxon>
        <taxon>Bacillota</taxon>
        <taxon>Clostridia</taxon>
        <taxon>Eubacteriales</taxon>
        <taxon>Oscillospiraceae</taxon>
        <taxon>Ruthenibacterium</taxon>
    </lineage>
</organism>
<dbReference type="EMBL" id="JXXK01000021">
    <property type="protein sequence ID" value="KJF39204.1"/>
    <property type="molecule type" value="Genomic_DNA"/>
</dbReference>
<reference evidence="1" key="1">
    <citation type="submission" date="2015-02" db="EMBL/GenBank/DDBJ databases">
        <title>A novel member of the family Ruminococcaceae isolated from human feces.</title>
        <authorList>
            <person name="Shkoporov A.N."/>
            <person name="Chaplin A.V."/>
            <person name="Motuzova O.V."/>
            <person name="Kafarskaia L.I."/>
            <person name="Khokhlova E.V."/>
            <person name="Efimov B.A."/>
        </authorList>
    </citation>
    <scope>NUCLEOTIDE SEQUENCE [LARGE SCALE GENOMIC DNA]</scope>
    <source>
        <strain evidence="1">585-1</strain>
    </source>
</reference>